<name>A0A9K3NZ76_HELAN</name>
<evidence type="ECO:0000313" key="1">
    <source>
        <dbReference type="EMBL" id="KAF5818767.1"/>
    </source>
</evidence>
<sequence length="56" mass="6006">MVSGIEFARRGVQYLSNKFEGNMISGNTKVQFKFAGKSVGGSLSSGGWRNDCTSGR</sequence>
<reference evidence="1" key="2">
    <citation type="submission" date="2020-06" db="EMBL/GenBank/DDBJ databases">
        <title>Helianthus annuus Genome sequencing and assembly Release 2.</title>
        <authorList>
            <person name="Gouzy J."/>
            <person name="Langlade N."/>
            <person name="Munos S."/>
        </authorList>
    </citation>
    <scope>NUCLEOTIDE SEQUENCE</scope>
    <source>
        <tissue evidence="1">Leaves</tissue>
    </source>
</reference>
<reference evidence="1" key="1">
    <citation type="journal article" date="2017" name="Nature">
        <title>The sunflower genome provides insights into oil metabolism, flowering and Asterid evolution.</title>
        <authorList>
            <person name="Badouin H."/>
            <person name="Gouzy J."/>
            <person name="Grassa C.J."/>
            <person name="Murat F."/>
            <person name="Staton S.E."/>
            <person name="Cottret L."/>
            <person name="Lelandais-Briere C."/>
            <person name="Owens G.L."/>
            <person name="Carrere S."/>
            <person name="Mayjonade B."/>
            <person name="Legrand L."/>
            <person name="Gill N."/>
            <person name="Kane N.C."/>
            <person name="Bowers J.E."/>
            <person name="Hubner S."/>
            <person name="Bellec A."/>
            <person name="Berard A."/>
            <person name="Berges H."/>
            <person name="Blanchet N."/>
            <person name="Boniface M.C."/>
            <person name="Brunel D."/>
            <person name="Catrice O."/>
            <person name="Chaidir N."/>
            <person name="Claudel C."/>
            <person name="Donnadieu C."/>
            <person name="Faraut T."/>
            <person name="Fievet G."/>
            <person name="Helmstetter N."/>
            <person name="King M."/>
            <person name="Knapp S.J."/>
            <person name="Lai Z."/>
            <person name="Le Paslier M.C."/>
            <person name="Lippi Y."/>
            <person name="Lorenzon L."/>
            <person name="Mandel J.R."/>
            <person name="Marage G."/>
            <person name="Marchand G."/>
            <person name="Marquand E."/>
            <person name="Bret-Mestries E."/>
            <person name="Morien E."/>
            <person name="Nambeesan S."/>
            <person name="Nguyen T."/>
            <person name="Pegot-Espagnet P."/>
            <person name="Pouilly N."/>
            <person name="Raftis F."/>
            <person name="Sallet E."/>
            <person name="Schiex T."/>
            <person name="Thomas J."/>
            <person name="Vandecasteele C."/>
            <person name="Vares D."/>
            <person name="Vear F."/>
            <person name="Vautrin S."/>
            <person name="Crespi M."/>
            <person name="Mangin B."/>
            <person name="Burke J.M."/>
            <person name="Salse J."/>
            <person name="Munos S."/>
            <person name="Vincourt P."/>
            <person name="Rieseberg L.H."/>
            <person name="Langlade N.B."/>
        </authorList>
    </citation>
    <scope>NUCLEOTIDE SEQUENCE</scope>
    <source>
        <tissue evidence="1">Leaves</tissue>
    </source>
</reference>
<proteinExistence type="predicted"/>
<dbReference type="AlphaFoldDB" id="A0A9K3NZ76"/>
<gene>
    <name evidence="1" type="ORF">HanXRQr2_Chr02g0069831</name>
</gene>
<dbReference type="EMBL" id="MNCJ02000317">
    <property type="protein sequence ID" value="KAF5818767.1"/>
    <property type="molecule type" value="Genomic_DNA"/>
</dbReference>
<dbReference type="Proteomes" id="UP000215914">
    <property type="component" value="Unassembled WGS sequence"/>
</dbReference>
<comment type="caution">
    <text evidence="1">The sequence shown here is derived from an EMBL/GenBank/DDBJ whole genome shotgun (WGS) entry which is preliminary data.</text>
</comment>
<organism evidence="1 2">
    <name type="scientific">Helianthus annuus</name>
    <name type="common">Common sunflower</name>
    <dbReference type="NCBI Taxonomy" id="4232"/>
    <lineage>
        <taxon>Eukaryota</taxon>
        <taxon>Viridiplantae</taxon>
        <taxon>Streptophyta</taxon>
        <taxon>Embryophyta</taxon>
        <taxon>Tracheophyta</taxon>
        <taxon>Spermatophyta</taxon>
        <taxon>Magnoliopsida</taxon>
        <taxon>eudicotyledons</taxon>
        <taxon>Gunneridae</taxon>
        <taxon>Pentapetalae</taxon>
        <taxon>asterids</taxon>
        <taxon>campanulids</taxon>
        <taxon>Asterales</taxon>
        <taxon>Asteraceae</taxon>
        <taxon>Asteroideae</taxon>
        <taxon>Heliantheae alliance</taxon>
        <taxon>Heliantheae</taxon>
        <taxon>Helianthus</taxon>
    </lineage>
</organism>
<evidence type="ECO:0000313" key="2">
    <source>
        <dbReference type="Proteomes" id="UP000215914"/>
    </source>
</evidence>
<keyword evidence="2" id="KW-1185">Reference proteome</keyword>
<accession>A0A9K3NZ76</accession>
<dbReference type="Gramene" id="mRNA:HanXRQr2_Chr02g0069831">
    <property type="protein sequence ID" value="mRNA:HanXRQr2_Chr02g0069831"/>
    <property type="gene ID" value="HanXRQr2_Chr02g0069831"/>
</dbReference>
<protein>
    <submittedName>
        <fullName evidence="1">Uncharacterized protein</fullName>
    </submittedName>
</protein>